<dbReference type="PROSITE" id="PS50045">
    <property type="entry name" value="SIGMA54_INTERACT_4"/>
    <property type="match status" value="1"/>
</dbReference>
<dbReference type="AlphaFoldDB" id="A0A099I838"/>
<dbReference type="Pfam" id="PF03610">
    <property type="entry name" value="EIIA-man"/>
    <property type="match status" value="1"/>
</dbReference>
<dbReference type="PANTHER" id="PTHR32071:SF38">
    <property type="entry name" value="PSP OPERON TRANSCRIPTIONAL ACTIVATOR"/>
    <property type="match status" value="1"/>
</dbReference>
<evidence type="ECO:0000256" key="3">
    <source>
        <dbReference type="ARBA" id="ARBA00022840"/>
    </source>
</evidence>
<proteinExistence type="predicted"/>
<evidence type="ECO:0000313" key="7">
    <source>
        <dbReference type="EMBL" id="KGJ54149.1"/>
    </source>
</evidence>
<organism evidence="7 8">
    <name type="scientific">Clostridium innocuum</name>
    <dbReference type="NCBI Taxonomy" id="1522"/>
    <lineage>
        <taxon>Bacteria</taxon>
        <taxon>Bacillati</taxon>
        <taxon>Bacillota</taxon>
        <taxon>Clostridia</taxon>
        <taxon>Eubacteriales</taxon>
        <taxon>Clostridiaceae</taxon>
        <taxon>Clostridium</taxon>
    </lineage>
</organism>
<reference evidence="7 8" key="1">
    <citation type="submission" date="2014-08" db="EMBL/GenBank/DDBJ databases">
        <title>Clostridium innocuum, an unnegligible vancomycin-resistant pathogen causing extra-intestinal infections.</title>
        <authorList>
            <person name="Feng Y."/>
            <person name="Chiu C.-H."/>
        </authorList>
    </citation>
    <scope>NUCLEOTIDE SEQUENCE [LARGE SCALE GENOMIC DNA]</scope>
    <source>
        <strain evidence="7 8">AN88</strain>
    </source>
</reference>
<dbReference type="InterPro" id="IPR036662">
    <property type="entry name" value="PTS_EIIA_man-typ_sf"/>
</dbReference>
<dbReference type="InterPro" id="IPR002078">
    <property type="entry name" value="Sigma_54_int"/>
</dbReference>
<dbReference type="SUPFAM" id="SSF52540">
    <property type="entry name" value="P-loop containing nucleoside triphosphate hydrolases"/>
    <property type="match status" value="1"/>
</dbReference>
<keyword evidence="2" id="KW-0547">Nucleotide-binding</keyword>
<keyword evidence="3" id="KW-0067">ATP-binding</keyword>
<dbReference type="Pfam" id="PF00158">
    <property type="entry name" value="Sigma54_activat"/>
    <property type="match status" value="1"/>
</dbReference>
<dbReference type="GO" id="GO:0016020">
    <property type="term" value="C:membrane"/>
    <property type="evidence" value="ECO:0007669"/>
    <property type="project" value="InterPro"/>
</dbReference>
<evidence type="ECO:0000259" key="5">
    <source>
        <dbReference type="PROSITE" id="PS51096"/>
    </source>
</evidence>
<dbReference type="EMBL" id="JQIF01000022">
    <property type="protein sequence ID" value="KGJ54149.1"/>
    <property type="molecule type" value="Genomic_DNA"/>
</dbReference>
<dbReference type="PANTHER" id="PTHR32071">
    <property type="entry name" value="TRANSCRIPTIONAL REGULATORY PROTEIN"/>
    <property type="match status" value="1"/>
</dbReference>
<dbReference type="GO" id="GO:0009401">
    <property type="term" value="P:phosphoenolpyruvate-dependent sugar phosphotransferase system"/>
    <property type="evidence" value="ECO:0007669"/>
    <property type="project" value="InterPro"/>
</dbReference>
<dbReference type="InterPro" id="IPR004701">
    <property type="entry name" value="PTS_EIIA_man-typ"/>
</dbReference>
<sequence length="913" mass="106635">MSRETKNEVYEFIVKCTFEFCSNQLLKCDSSYLSKRLNISRSLASQYLNEFYRDGIFLKVQTRPVYFLDRHTLESVYQIKLENNEFYDEKELTDQFGRSLRTKRSFLKAVGHDTSLSECILQCQSAIKYPPNGLPILLYGERGVGKTFFTRLIYQYAIEESLIDKDARLVFFNESQYEESNGREKDVQIIFGTYLDDGSQKYLGGLIARAKNGILVIENVERLSPQCYFLLIQYMQSGEYTISSGKQGKVFKSRTRIIFTSCIDSKQNIHNAFFHSIPIICHIPSLQNRPIEDKEMLIIEFFKEEGLRLKKNILISSKAFIALVNHTYENNIEELSTCIQSSCANAYLSHDVSDDLHIYLYHLPVSIINSLTLDKSNSEEEYMIDICKYLPQTKNGRIIDFFDFIVTAYREYEKGSIDLKLFLERCIDNMNVYYDYIVFEHKYYNARVRAYEKAVLDVFEHMLDRYDIYIPSNCAFVVARVIYSYMQMFSSIRSYEVQHAEEISKVIHLLKEHYPTGYRSAMEIMTKIRQTIDVEINDMNLIFLILNIQFYNRSIDKYRYNCIIISHGYSTASSIADAANKLIGSHIMEGIDMPVSTSMDDIVMKLRKYINDNSIRKDLILLVDMGSLENIGTQLIEECGINIGIINNVSTRMALHVAGEIRRNVEMKEILSKVSRETVCEYKIFSNINRKKAIIFTSETGMEAIERVVQLFKNSMPRQIDISIFAYDCLSLQKNKEQDDIFKLYDVLFIVTTTRLDIRNVSSVPMEDVIAFKDVDSITSTLNSYFTKNEQEQFNRNLIKNFTLENVMNYLTVLNADKLITFIEEALDHLQELLGMLIANETMVGMYIHISCIIERLVMKNEIVRKERGYSLDVEQKRFQKMFNDSFARIMDYYKVDIPVSEILYMYDYIFKK</sequence>
<evidence type="ECO:0000256" key="1">
    <source>
        <dbReference type="ARBA" id="ARBA00022679"/>
    </source>
</evidence>
<dbReference type="Gene3D" id="3.40.50.510">
    <property type="entry name" value="Phosphotransferase system, mannose-type IIA component"/>
    <property type="match status" value="1"/>
</dbReference>
<dbReference type="Proteomes" id="UP000030008">
    <property type="component" value="Unassembled WGS sequence"/>
</dbReference>
<dbReference type="CDD" id="cd00009">
    <property type="entry name" value="AAA"/>
    <property type="match status" value="1"/>
</dbReference>
<comment type="caution">
    <text evidence="7">The sequence shown here is derived from an EMBL/GenBank/DDBJ whole genome shotgun (WGS) entry which is preliminary data.</text>
</comment>
<dbReference type="GO" id="GO:0016740">
    <property type="term" value="F:transferase activity"/>
    <property type="evidence" value="ECO:0007669"/>
    <property type="project" value="UniProtKB-KW"/>
</dbReference>
<evidence type="ECO:0000259" key="4">
    <source>
        <dbReference type="PROSITE" id="PS50045"/>
    </source>
</evidence>
<dbReference type="GO" id="GO:0005524">
    <property type="term" value="F:ATP binding"/>
    <property type="evidence" value="ECO:0007669"/>
    <property type="project" value="UniProtKB-KW"/>
</dbReference>
<dbReference type="SUPFAM" id="SSF63520">
    <property type="entry name" value="PTS-regulatory domain, PRD"/>
    <property type="match status" value="1"/>
</dbReference>
<evidence type="ECO:0000256" key="2">
    <source>
        <dbReference type="ARBA" id="ARBA00022741"/>
    </source>
</evidence>
<feature type="domain" description="PRD" evidence="6">
    <location>
        <begin position="814"/>
        <end position="913"/>
    </location>
</feature>
<dbReference type="Gene3D" id="3.40.50.300">
    <property type="entry name" value="P-loop containing nucleotide triphosphate hydrolases"/>
    <property type="match status" value="1"/>
</dbReference>
<evidence type="ECO:0008006" key="9">
    <source>
        <dbReference type="Google" id="ProtNLM"/>
    </source>
</evidence>
<dbReference type="GO" id="GO:0006355">
    <property type="term" value="P:regulation of DNA-templated transcription"/>
    <property type="evidence" value="ECO:0007669"/>
    <property type="project" value="InterPro"/>
</dbReference>
<keyword evidence="1" id="KW-0808">Transferase</keyword>
<dbReference type="Pfam" id="PF00874">
    <property type="entry name" value="PRD"/>
    <property type="match status" value="1"/>
</dbReference>
<protein>
    <recommendedName>
        <fullName evidence="9">PRD domain-containing protein</fullName>
    </recommendedName>
</protein>
<dbReference type="InterPro" id="IPR027417">
    <property type="entry name" value="P-loop_NTPase"/>
</dbReference>
<gene>
    <name evidence="7" type="ORF">CIAN88_05170</name>
</gene>
<dbReference type="SUPFAM" id="SSF53062">
    <property type="entry name" value="PTS system fructose IIA component-like"/>
    <property type="match status" value="1"/>
</dbReference>
<feature type="domain" description="PTS EIIA type-4" evidence="5">
    <location>
        <begin position="559"/>
        <end position="705"/>
    </location>
</feature>
<dbReference type="RefSeq" id="WP_044904471.1">
    <property type="nucleotide sequence ID" value="NZ_JQIF01000022.1"/>
</dbReference>
<feature type="domain" description="Sigma-54 factor interaction" evidence="4">
    <location>
        <begin position="109"/>
        <end position="344"/>
    </location>
</feature>
<name>A0A099I838_CLOIN</name>
<dbReference type="InterPro" id="IPR036634">
    <property type="entry name" value="PRD_sf"/>
</dbReference>
<evidence type="ECO:0000259" key="6">
    <source>
        <dbReference type="PROSITE" id="PS51372"/>
    </source>
</evidence>
<accession>A0A099I838</accession>
<evidence type="ECO:0000313" key="8">
    <source>
        <dbReference type="Proteomes" id="UP000030008"/>
    </source>
</evidence>
<dbReference type="PROSITE" id="PS51096">
    <property type="entry name" value="PTS_EIIA_TYPE_4"/>
    <property type="match status" value="1"/>
</dbReference>
<dbReference type="InterPro" id="IPR011608">
    <property type="entry name" value="PRD"/>
</dbReference>
<dbReference type="PROSITE" id="PS51372">
    <property type="entry name" value="PRD_2"/>
    <property type="match status" value="1"/>
</dbReference>
<dbReference type="Gene3D" id="1.10.1790.10">
    <property type="entry name" value="PRD domain"/>
    <property type="match status" value="1"/>
</dbReference>